<accession>A0A938X531</accession>
<name>A0A938X531_9FIRM</name>
<dbReference type="PROSITE" id="PS00414">
    <property type="entry name" value="PROFILIN"/>
    <property type="match status" value="1"/>
</dbReference>
<keyword evidence="2" id="KW-1185">Reference proteome</keyword>
<dbReference type="EMBL" id="JACJKY010000001">
    <property type="protein sequence ID" value="MBM6919567.1"/>
    <property type="molecule type" value="Genomic_DNA"/>
</dbReference>
<proteinExistence type="predicted"/>
<sequence>MTWDTYYEKINDWAVSTAINRISSLENIGSPDEVIDAIGLIALESESGATRLLNKALQLGIRFSGEALTELIGICSDESLRRAVKQSADRFTAQDLETLYGCVDEKWIAEAAKQHHLRLPKDMEDIDDEETEDQETYQEEILTALESASYALECCAAAQEALCRSGNMSILDMISNRFLSSLAKSASLIEAEQYMEDAQDALTAFNEDLHVILQNKYVKLHAVRLYSEIDLWFNSGVTDWFVHLNINRMHKRIGKAIKQIEVIQRELKQLLA</sequence>
<reference evidence="1" key="1">
    <citation type="submission" date="2020-08" db="EMBL/GenBank/DDBJ databases">
        <authorList>
            <person name="Cejkova D."/>
            <person name="Kubasova T."/>
            <person name="Jahodarova E."/>
            <person name="Rychlik I."/>
        </authorList>
    </citation>
    <scope>NUCLEOTIDE SEQUENCE</scope>
    <source>
        <strain evidence="1">An559</strain>
    </source>
</reference>
<dbReference type="InterPro" id="IPR027310">
    <property type="entry name" value="Profilin_CS"/>
</dbReference>
<dbReference type="RefSeq" id="WP_204443458.1">
    <property type="nucleotide sequence ID" value="NZ_JACJKY010000001.1"/>
</dbReference>
<organism evidence="1 2">
    <name type="scientific">Merdimmobilis hominis</name>
    <dbReference type="NCBI Taxonomy" id="2897707"/>
    <lineage>
        <taxon>Bacteria</taxon>
        <taxon>Bacillati</taxon>
        <taxon>Bacillota</taxon>
        <taxon>Clostridia</taxon>
        <taxon>Eubacteriales</taxon>
        <taxon>Oscillospiraceae</taxon>
        <taxon>Merdimmobilis</taxon>
    </lineage>
</organism>
<dbReference type="AlphaFoldDB" id="A0A938X531"/>
<evidence type="ECO:0000313" key="2">
    <source>
        <dbReference type="Proteomes" id="UP000774750"/>
    </source>
</evidence>
<reference evidence="1" key="2">
    <citation type="journal article" date="2021" name="Sci. Rep.">
        <title>The distribution of antibiotic resistance genes in chicken gut microbiota commensals.</title>
        <authorList>
            <person name="Juricova H."/>
            <person name="Matiasovicova J."/>
            <person name="Kubasova T."/>
            <person name="Cejkova D."/>
            <person name="Rychlik I."/>
        </authorList>
    </citation>
    <scope>NUCLEOTIDE SEQUENCE</scope>
    <source>
        <strain evidence="1">An559</strain>
    </source>
</reference>
<dbReference type="Proteomes" id="UP000774750">
    <property type="component" value="Unassembled WGS sequence"/>
</dbReference>
<comment type="caution">
    <text evidence="1">The sequence shown here is derived from an EMBL/GenBank/DDBJ whole genome shotgun (WGS) entry which is preliminary data.</text>
</comment>
<dbReference type="GO" id="GO:0003779">
    <property type="term" value="F:actin binding"/>
    <property type="evidence" value="ECO:0007669"/>
    <property type="project" value="InterPro"/>
</dbReference>
<protein>
    <submittedName>
        <fullName evidence="1">Uncharacterized protein</fullName>
    </submittedName>
</protein>
<gene>
    <name evidence="1" type="ORF">H6A12_00060</name>
</gene>
<evidence type="ECO:0000313" key="1">
    <source>
        <dbReference type="EMBL" id="MBM6919567.1"/>
    </source>
</evidence>